<comment type="similarity">
    <text evidence="2">Belongs to the LolB family.</text>
</comment>
<evidence type="ECO:0000256" key="11">
    <source>
        <dbReference type="ARBA" id="ARBA00023237"/>
    </source>
</evidence>
<dbReference type="PROSITE" id="PS51318">
    <property type="entry name" value="TAT"/>
    <property type="match status" value="1"/>
</dbReference>
<dbReference type="RefSeq" id="WP_319072716.1">
    <property type="nucleotide sequence ID" value="NZ_JAWWMZ010000002.1"/>
</dbReference>
<dbReference type="EMBL" id="JAWWMZ010000002">
    <property type="protein sequence ID" value="MDX4953328.1"/>
    <property type="molecule type" value="Genomic_DNA"/>
</dbReference>
<evidence type="ECO:0000256" key="6">
    <source>
        <dbReference type="ARBA" id="ARBA00022729"/>
    </source>
</evidence>
<accession>A0AAJ2R0Z5</accession>
<keyword evidence="10" id="KW-0143">Chaperone</keyword>
<name>A0AAJ2R0Z5_DELAC</name>
<keyword evidence="12 13" id="KW-0449">Lipoprotein</keyword>
<keyword evidence="9" id="KW-0564">Palmitate</keyword>
<evidence type="ECO:0000256" key="8">
    <source>
        <dbReference type="ARBA" id="ARBA00023136"/>
    </source>
</evidence>
<evidence type="ECO:0000256" key="9">
    <source>
        <dbReference type="ARBA" id="ARBA00023139"/>
    </source>
</evidence>
<dbReference type="InterPro" id="IPR004565">
    <property type="entry name" value="OM_lipoprot_LolB"/>
</dbReference>
<evidence type="ECO:0000256" key="12">
    <source>
        <dbReference type="ARBA" id="ARBA00023288"/>
    </source>
</evidence>
<dbReference type="SUPFAM" id="SSF89392">
    <property type="entry name" value="Prokaryotic lipoproteins and lipoprotein localization factors"/>
    <property type="match status" value="1"/>
</dbReference>
<keyword evidence="7" id="KW-0653">Protein transport</keyword>
<comment type="subunit">
    <text evidence="3">Monomer.</text>
</comment>
<evidence type="ECO:0000256" key="10">
    <source>
        <dbReference type="ARBA" id="ARBA00023186"/>
    </source>
</evidence>
<dbReference type="GO" id="GO:0009279">
    <property type="term" value="C:cell outer membrane"/>
    <property type="evidence" value="ECO:0007669"/>
    <property type="project" value="UniProtKB-SubCell"/>
</dbReference>
<evidence type="ECO:0000256" key="7">
    <source>
        <dbReference type="ARBA" id="ARBA00022927"/>
    </source>
</evidence>
<sequence length="182" mass="19250">MSHRAVPGLPHPALARRQLCATAAAAALLALAGCALPPRQLQADATAPTAAGHWAGRLALQVEDAQNQSFSAGFELLGTPQRGELLLFTPLGSTLARLLWEPGQASLQQGEERKTSDSLPALVQELTGSDLPIAALFDWLQGRATAAAGWQVDLSRMEQGRLSARRNDPQPPAALRIVLDTP</sequence>
<dbReference type="Proteomes" id="UP001287445">
    <property type="component" value="Unassembled WGS sequence"/>
</dbReference>
<organism evidence="13 14">
    <name type="scientific">Delftia acidovorans</name>
    <name type="common">Pseudomonas acidovorans</name>
    <name type="synonym">Comamonas acidovorans</name>
    <dbReference type="NCBI Taxonomy" id="80866"/>
    <lineage>
        <taxon>Bacteria</taxon>
        <taxon>Pseudomonadati</taxon>
        <taxon>Pseudomonadota</taxon>
        <taxon>Betaproteobacteria</taxon>
        <taxon>Burkholderiales</taxon>
        <taxon>Comamonadaceae</taxon>
        <taxon>Delftia</taxon>
    </lineage>
</organism>
<dbReference type="Pfam" id="PF03550">
    <property type="entry name" value="LolB"/>
    <property type="match status" value="1"/>
</dbReference>
<dbReference type="InterPro" id="IPR006311">
    <property type="entry name" value="TAT_signal"/>
</dbReference>
<evidence type="ECO:0000313" key="13">
    <source>
        <dbReference type="EMBL" id="MDX4953328.1"/>
    </source>
</evidence>
<comment type="caution">
    <text evidence="13">The sequence shown here is derived from an EMBL/GenBank/DDBJ whole genome shotgun (WGS) entry which is preliminary data.</text>
</comment>
<keyword evidence="6" id="KW-0732">Signal</keyword>
<comment type="subcellular location">
    <subcellularLocation>
        <location evidence="1">Cell outer membrane</location>
        <topology evidence="1">Lipid-anchor</topology>
    </subcellularLocation>
</comment>
<evidence type="ECO:0000313" key="14">
    <source>
        <dbReference type="Proteomes" id="UP001287445"/>
    </source>
</evidence>
<dbReference type="AlphaFoldDB" id="A0AAJ2R0Z5"/>
<evidence type="ECO:0000256" key="5">
    <source>
        <dbReference type="ARBA" id="ARBA00022448"/>
    </source>
</evidence>
<keyword evidence="5" id="KW-0813">Transport</keyword>
<evidence type="ECO:0000256" key="3">
    <source>
        <dbReference type="ARBA" id="ARBA00011245"/>
    </source>
</evidence>
<evidence type="ECO:0000256" key="1">
    <source>
        <dbReference type="ARBA" id="ARBA00004459"/>
    </source>
</evidence>
<dbReference type="PROSITE" id="PS51257">
    <property type="entry name" value="PROKAR_LIPOPROTEIN"/>
    <property type="match status" value="1"/>
</dbReference>
<dbReference type="Gene3D" id="2.50.20.10">
    <property type="entry name" value="Lipoprotein localisation LolA/LolB/LppX"/>
    <property type="match status" value="1"/>
</dbReference>
<dbReference type="InterPro" id="IPR029046">
    <property type="entry name" value="LolA/LolB/LppX"/>
</dbReference>
<evidence type="ECO:0000256" key="4">
    <source>
        <dbReference type="ARBA" id="ARBA00016202"/>
    </source>
</evidence>
<gene>
    <name evidence="13" type="ORF">SGN30_07820</name>
</gene>
<dbReference type="GO" id="GO:0015031">
    <property type="term" value="P:protein transport"/>
    <property type="evidence" value="ECO:0007669"/>
    <property type="project" value="UniProtKB-KW"/>
</dbReference>
<evidence type="ECO:0000256" key="2">
    <source>
        <dbReference type="ARBA" id="ARBA00009696"/>
    </source>
</evidence>
<reference evidence="13" key="1">
    <citation type="submission" date="2023-11" db="EMBL/GenBank/DDBJ databases">
        <title>Identification and selenium tolerance of Delftia acidovorans R3-25.</title>
        <authorList>
            <person name="Zhang S."/>
            <person name="Liu Y."/>
            <person name="Guo Y."/>
        </authorList>
    </citation>
    <scope>NUCLEOTIDE SEQUENCE</scope>
    <source>
        <strain evidence="13">R3-25</strain>
    </source>
</reference>
<keyword evidence="11" id="KW-0998">Cell outer membrane</keyword>
<proteinExistence type="inferred from homology"/>
<keyword evidence="8" id="KW-0472">Membrane</keyword>
<protein>
    <recommendedName>
        <fullName evidence="4">Outer-membrane lipoprotein LolB</fullName>
    </recommendedName>
</protein>